<evidence type="ECO:0000313" key="2">
    <source>
        <dbReference type="EMBL" id="MFH6770749.1"/>
    </source>
</evidence>
<feature type="transmembrane region" description="Helical" evidence="1">
    <location>
        <begin position="21"/>
        <end position="42"/>
    </location>
</feature>
<dbReference type="RefSeq" id="WP_344739245.1">
    <property type="nucleotide sequence ID" value="NZ_BAABAY010000001.1"/>
</dbReference>
<dbReference type="Pfam" id="PF19578">
    <property type="entry name" value="DUF6090"/>
    <property type="match status" value="1"/>
</dbReference>
<organism evidence="2 3">
    <name type="scientific">Gaetbulibacter aestuarii</name>
    <dbReference type="NCBI Taxonomy" id="1502358"/>
    <lineage>
        <taxon>Bacteria</taxon>
        <taxon>Pseudomonadati</taxon>
        <taxon>Bacteroidota</taxon>
        <taxon>Flavobacteriia</taxon>
        <taxon>Flavobacteriales</taxon>
        <taxon>Flavobacteriaceae</taxon>
        <taxon>Gaetbulibacter</taxon>
    </lineage>
</organism>
<dbReference type="Proteomes" id="UP001610100">
    <property type="component" value="Unassembled WGS sequence"/>
</dbReference>
<keyword evidence="1" id="KW-0472">Membrane</keyword>
<gene>
    <name evidence="2" type="ORF">V8G58_02295</name>
</gene>
<reference evidence="2 3" key="1">
    <citation type="submission" date="2024-02" db="EMBL/GenBank/DDBJ databases">
        <title>A Gaetbulibacter species isolated from tidal flats and genomic insights of their niches.</title>
        <authorList>
            <person name="Ye Y."/>
        </authorList>
    </citation>
    <scope>NUCLEOTIDE SEQUENCE [LARGE SCALE GENOMIC DNA]</scope>
    <source>
        <strain evidence="2 3">KYW382</strain>
    </source>
</reference>
<dbReference type="InterPro" id="IPR008979">
    <property type="entry name" value="Galactose-bd-like_sf"/>
</dbReference>
<protein>
    <submittedName>
        <fullName evidence="2">DUF6090 family protein</fullName>
    </submittedName>
</protein>
<evidence type="ECO:0000256" key="1">
    <source>
        <dbReference type="SAM" id="Phobius"/>
    </source>
</evidence>
<sequence>MIKLFHNIRKQLLEQDKISNYLKYAIGEIILVVFGILIALQINNWNQNRIEQETLWGYLNNISINIENDLKQASDLNFINEQLANNTQHFWRLRSKKDFTFTDYKATEDYLNILFNLESFEPNTSGFETLKTTGYLGKLQGTDIETLLLTYYESAAQVSKWENKGRTFLDNLLMENNKTNWGFSYEALFNLGRDSTAFTEIKDNYQKMLNAPTYDAAVVSHGYNNFLPSKLKLHFIGKSILDLINQHKLQASDQVMRSVALYKTDFSDIGQEEVVINGIIPKSVHILTDSNKGFDKLKFEGHENYLEFHINPNLNWAAAMFVVDSLGFNNRPSKDFTAYKKIQVELKGKTGGEKLELALKDKYDPDDGTESRVPLTLSKDWQTYTFDLQKDFPKANLKHLYQLAGFVVQDPKGMTLKIKNIQFLKE</sequence>
<dbReference type="EMBL" id="JBAWKB010000001">
    <property type="protein sequence ID" value="MFH6770749.1"/>
    <property type="molecule type" value="Genomic_DNA"/>
</dbReference>
<dbReference type="InterPro" id="IPR045749">
    <property type="entry name" value="DUF6090"/>
</dbReference>
<comment type="caution">
    <text evidence="2">The sequence shown here is derived from an EMBL/GenBank/DDBJ whole genome shotgun (WGS) entry which is preliminary data.</text>
</comment>
<keyword evidence="1" id="KW-0812">Transmembrane</keyword>
<dbReference type="Gene3D" id="2.60.120.430">
    <property type="entry name" value="Galactose-binding lectin"/>
    <property type="match status" value="1"/>
</dbReference>
<evidence type="ECO:0000313" key="3">
    <source>
        <dbReference type="Proteomes" id="UP001610100"/>
    </source>
</evidence>
<dbReference type="SUPFAM" id="SSF49785">
    <property type="entry name" value="Galactose-binding domain-like"/>
    <property type="match status" value="1"/>
</dbReference>
<keyword evidence="3" id="KW-1185">Reference proteome</keyword>
<proteinExistence type="predicted"/>
<keyword evidence="1" id="KW-1133">Transmembrane helix</keyword>
<accession>A0ABW7MV88</accession>
<name>A0ABW7MV88_9FLAO</name>